<evidence type="ECO:0000256" key="12">
    <source>
        <dbReference type="ARBA" id="ARBA00023157"/>
    </source>
</evidence>
<evidence type="ECO:0000259" key="15">
    <source>
        <dbReference type="PROSITE" id="PS52035"/>
    </source>
</evidence>
<evidence type="ECO:0000256" key="4">
    <source>
        <dbReference type="ARBA" id="ARBA00022525"/>
    </source>
</evidence>
<accession>A0A671TWF3</accession>
<evidence type="ECO:0000256" key="5">
    <source>
        <dbReference type="ARBA" id="ARBA00022645"/>
    </source>
</evidence>
<keyword evidence="17" id="KW-1185">Reference proteome</keyword>
<dbReference type="FunFam" id="3.30.70.340:FF:000001">
    <property type="entry name" value="Carboxypeptidase A5"/>
    <property type="match status" value="1"/>
</dbReference>
<dbReference type="PANTHER" id="PTHR11705">
    <property type="entry name" value="PROTEASE FAMILY M14 CARBOXYPEPTIDASE A,B"/>
    <property type="match status" value="1"/>
</dbReference>
<dbReference type="Gene3D" id="3.30.70.340">
    <property type="entry name" value="Metallocarboxypeptidase-like"/>
    <property type="match status" value="1"/>
</dbReference>
<dbReference type="GO" id="GO:0005615">
    <property type="term" value="C:extracellular space"/>
    <property type="evidence" value="ECO:0007669"/>
    <property type="project" value="TreeGrafter"/>
</dbReference>
<dbReference type="PROSITE" id="PS52035">
    <property type="entry name" value="PEPTIDASE_M14"/>
    <property type="match status" value="1"/>
</dbReference>
<keyword evidence="4" id="KW-0964">Secreted</keyword>
<dbReference type="SUPFAM" id="SSF53187">
    <property type="entry name" value="Zn-dependent exopeptidases"/>
    <property type="match status" value="1"/>
</dbReference>
<dbReference type="Ensembl" id="ENSSAUT00010006161.1">
    <property type="protein sequence ID" value="ENSSAUP00010005731.1"/>
    <property type="gene ID" value="ENSSAUG00010002666.1"/>
</dbReference>
<evidence type="ECO:0000313" key="16">
    <source>
        <dbReference type="Ensembl" id="ENSSAUP00010005731.1"/>
    </source>
</evidence>
<dbReference type="GO" id="GO:0006508">
    <property type="term" value="P:proteolysis"/>
    <property type="evidence" value="ECO:0007669"/>
    <property type="project" value="UniProtKB-KW"/>
</dbReference>
<dbReference type="PROSITE" id="PS00132">
    <property type="entry name" value="CARBOXYPEPT_ZN_1"/>
    <property type="match status" value="1"/>
</dbReference>
<evidence type="ECO:0000256" key="2">
    <source>
        <dbReference type="ARBA" id="ARBA00004613"/>
    </source>
</evidence>
<keyword evidence="7" id="KW-0479">Metal-binding</keyword>
<feature type="domain" description="Peptidase M14" evidence="15">
    <location>
        <begin position="92"/>
        <end position="367"/>
    </location>
</feature>
<dbReference type="Proteomes" id="UP000472265">
    <property type="component" value="Chromosome 8"/>
</dbReference>
<keyword evidence="10" id="KW-0862">Zinc</keyword>
<keyword evidence="8" id="KW-0732">Signal</keyword>
<evidence type="ECO:0000256" key="1">
    <source>
        <dbReference type="ARBA" id="ARBA00001947"/>
    </source>
</evidence>
<dbReference type="GeneTree" id="ENSGT00940000160121"/>
<dbReference type="FunFam" id="3.40.630.10:FF:000200">
    <property type="entry name" value="Uncharacterized protein"/>
    <property type="match status" value="1"/>
</dbReference>
<dbReference type="PROSITE" id="PS00133">
    <property type="entry name" value="CARBOXYPEPT_ZN_2"/>
    <property type="match status" value="1"/>
</dbReference>
<evidence type="ECO:0000256" key="13">
    <source>
        <dbReference type="ARBA" id="ARBA00057299"/>
    </source>
</evidence>
<evidence type="ECO:0000256" key="6">
    <source>
        <dbReference type="ARBA" id="ARBA00022670"/>
    </source>
</evidence>
<organism evidence="16 17">
    <name type="scientific">Sparus aurata</name>
    <name type="common">Gilthead sea bream</name>
    <dbReference type="NCBI Taxonomy" id="8175"/>
    <lineage>
        <taxon>Eukaryota</taxon>
        <taxon>Metazoa</taxon>
        <taxon>Chordata</taxon>
        <taxon>Craniata</taxon>
        <taxon>Vertebrata</taxon>
        <taxon>Euteleostomi</taxon>
        <taxon>Actinopterygii</taxon>
        <taxon>Neopterygii</taxon>
        <taxon>Teleostei</taxon>
        <taxon>Neoteleostei</taxon>
        <taxon>Acanthomorphata</taxon>
        <taxon>Eupercaria</taxon>
        <taxon>Spariformes</taxon>
        <taxon>Sparidae</taxon>
        <taxon>Sparus</taxon>
    </lineage>
</organism>
<evidence type="ECO:0000256" key="11">
    <source>
        <dbReference type="ARBA" id="ARBA00023049"/>
    </source>
</evidence>
<keyword evidence="5" id="KW-0121">Carboxypeptidase</keyword>
<reference evidence="16" key="2">
    <citation type="submission" date="2025-08" db="UniProtKB">
        <authorList>
            <consortium name="Ensembl"/>
        </authorList>
    </citation>
    <scope>IDENTIFICATION</scope>
</reference>
<dbReference type="InterPro" id="IPR003146">
    <property type="entry name" value="M14A_act_pep"/>
</dbReference>
<dbReference type="GO" id="GO:0004181">
    <property type="term" value="F:metallocarboxypeptidase activity"/>
    <property type="evidence" value="ECO:0007669"/>
    <property type="project" value="InterPro"/>
</dbReference>
<comment type="similarity">
    <text evidence="3 14">Belongs to the peptidase M14 family.</text>
</comment>
<dbReference type="GO" id="GO:0008270">
    <property type="term" value="F:zinc ion binding"/>
    <property type="evidence" value="ECO:0007669"/>
    <property type="project" value="InterPro"/>
</dbReference>
<keyword evidence="11" id="KW-0482">Metalloprotease</keyword>
<evidence type="ECO:0000256" key="3">
    <source>
        <dbReference type="ARBA" id="ARBA00005988"/>
    </source>
</evidence>
<reference evidence="16" key="1">
    <citation type="submission" date="2021-04" db="EMBL/GenBank/DDBJ databases">
        <authorList>
            <consortium name="Wellcome Sanger Institute Data Sharing"/>
        </authorList>
    </citation>
    <scope>NUCLEOTIDE SEQUENCE [LARGE SCALE GENOMIC DNA]</scope>
</reference>
<name>A0A671TWF3_SPAAU</name>
<dbReference type="InterPro" id="IPR057247">
    <property type="entry name" value="CARBOXYPEPT_ZN_2"/>
</dbReference>
<dbReference type="Gene3D" id="3.40.630.10">
    <property type="entry name" value="Zn peptidases"/>
    <property type="match status" value="1"/>
</dbReference>
<evidence type="ECO:0000313" key="17">
    <source>
        <dbReference type="Proteomes" id="UP000472265"/>
    </source>
</evidence>
<sequence length="372" mass="42397">VQNEEQIELLQALESQEAWELDFWLDPVSTELPVDIRVPRSSLSSVKEYLRVNNIAYSVLINNLQELLNAEKAEMEMNQMKERRTRSFNFGAYHSLETIYSWMDTLVAQYPNLVSRQEIGKSYENRPMYVLKFSTGGSKRPAIWIDTGIHSREWVSQATGVWTANKIATDYGTDASLTSLLNTMDIYMLLLANPDGYAYTHSNDRMWRKTRSINSGSVCRGVDPNRNWDAGFGGPGASRNPCSDSYHGPSAHSEIEVRNVVNLIQGHGNFKSFISVHAYSQLLMYPYGYSCEKVKLKMKVLPSYLILLLSDQASGGSIDWSYNIGIKYSYAFELRDTGRYGFILPSNQIIPTASETWLALKHLMEYVRDHPY</sequence>
<dbReference type="AlphaFoldDB" id="A0A671TWF3"/>
<keyword evidence="9" id="KW-0378">Hydrolase</keyword>
<comment type="function">
    <text evidence="13">Involved in the digestion of the blood meal.</text>
</comment>
<proteinExistence type="inferred from homology"/>
<dbReference type="CDD" id="cd03870">
    <property type="entry name" value="M14_CPA"/>
    <property type="match status" value="1"/>
</dbReference>
<comment type="subcellular location">
    <subcellularLocation>
        <location evidence="2">Secreted</location>
    </subcellularLocation>
</comment>
<dbReference type="InterPro" id="IPR034248">
    <property type="entry name" value="CPA_M14_CPD"/>
</dbReference>
<dbReference type="InterPro" id="IPR057246">
    <property type="entry name" value="CARBOXYPEPT_ZN_1"/>
</dbReference>
<dbReference type="Pfam" id="PF00246">
    <property type="entry name" value="Peptidase_M14"/>
    <property type="match status" value="2"/>
</dbReference>
<protein>
    <submittedName>
        <fullName evidence="16">Carboxypeptidase A4</fullName>
    </submittedName>
</protein>
<gene>
    <name evidence="16" type="primary">CPA2</name>
    <name evidence="16" type="synonym">cpa4</name>
</gene>
<dbReference type="FunFam" id="3.40.630.10:FF:000040">
    <property type="entry name" value="zinc carboxypeptidase"/>
    <property type="match status" value="1"/>
</dbReference>
<evidence type="ECO:0000256" key="8">
    <source>
        <dbReference type="ARBA" id="ARBA00022729"/>
    </source>
</evidence>
<feature type="active site" description="Proton donor/acceptor" evidence="14">
    <location>
        <position position="333"/>
    </location>
</feature>
<dbReference type="PANTHER" id="PTHR11705:SF71">
    <property type="entry name" value="CARBOXYPEPTIDASE A2"/>
    <property type="match status" value="1"/>
</dbReference>
<dbReference type="InterPro" id="IPR000834">
    <property type="entry name" value="Peptidase_M14"/>
</dbReference>
<reference evidence="16" key="3">
    <citation type="submission" date="2025-09" db="UniProtKB">
        <authorList>
            <consortium name="Ensembl"/>
        </authorList>
    </citation>
    <scope>IDENTIFICATION</scope>
</reference>
<dbReference type="Pfam" id="PF02244">
    <property type="entry name" value="Propep_M14"/>
    <property type="match status" value="1"/>
</dbReference>
<comment type="cofactor">
    <cofactor evidence="1">
        <name>Zn(2+)</name>
        <dbReference type="ChEBI" id="CHEBI:29105"/>
    </cofactor>
</comment>
<dbReference type="SUPFAM" id="SSF54897">
    <property type="entry name" value="Protease propeptides/inhibitors"/>
    <property type="match status" value="1"/>
</dbReference>
<evidence type="ECO:0000256" key="14">
    <source>
        <dbReference type="PROSITE-ProRule" id="PRU01379"/>
    </source>
</evidence>
<dbReference type="InterPro" id="IPR036990">
    <property type="entry name" value="M14A-like_propep"/>
</dbReference>
<evidence type="ECO:0000256" key="10">
    <source>
        <dbReference type="ARBA" id="ARBA00022833"/>
    </source>
</evidence>
<keyword evidence="6" id="KW-0645">Protease</keyword>
<dbReference type="SMART" id="SM00631">
    <property type="entry name" value="Zn_pept"/>
    <property type="match status" value="1"/>
</dbReference>
<evidence type="ECO:0000256" key="7">
    <source>
        <dbReference type="ARBA" id="ARBA00022723"/>
    </source>
</evidence>
<dbReference type="PRINTS" id="PR00765">
    <property type="entry name" value="CRBOXYPTASEA"/>
</dbReference>
<evidence type="ECO:0000256" key="9">
    <source>
        <dbReference type="ARBA" id="ARBA00022801"/>
    </source>
</evidence>
<keyword evidence="12" id="KW-1015">Disulfide bond</keyword>